<comment type="caution">
    <text evidence="1">The sequence shown here is derived from an EMBL/GenBank/DDBJ whole genome shotgun (WGS) entry which is preliminary data.</text>
</comment>
<proteinExistence type="predicted"/>
<organism evidence="1 2">
    <name type="scientific">Mesonia sediminis</name>
    <dbReference type="NCBI Taxonomy" id="1703946"/>
    <lineage>
        <taxon>Bacteria</taxon>
        <taxon>Pseudomonadati</taxon>
        <taxon>Bacteroidota</taxon>
        <taxon>Flavobacteriia</taxon>
        <taxon>Flavobacteriales</taxon>
        <taxon>Flavobacteriaceae</taxon>
        <taxon>Mesonia</taxon>
    </lineage>
</organism>
<accession>A0ABW5SAZ4</accession>
<dbReference type="Proteomes" id="UP001597357">
    <property type="component" value="Unassembled WGS sequence"/>
</dbReference>
<evidence type="ECO:0000313" key="2">
    <source>
        <dbReference type="Proteomes" id="UP001597357"/>
    </source>
</evidence>
<dbReference type="EMBL" id="JBHULZ010000019">
    <property type="protein sequence ID" value="MFD2696986.1"/>
    <property type="molecule type" value="Genomic_DNA"/>
</dbReference>
<sequence>MKKNFAFILVFSFSSILFGQKITYNDLNSTSENFKENLLNSGNYFTGENTELPYFQGKEDSKYIKFYKSTGEIATIDFKTDNEYLSIIYEIQNNANFRFKFCTDYDENIVYNYETLSGNKIRFDYGELRISVEYPSKLNNFLDNNSDFGSVFICESDNSYAYHTNLKCDGLANCEAKISKTNIRSAKKSNYKICKICTDDSYSKGRISETYKNLYPSNEDNMQTKSEPQLKEEEEKNFYDVMGYPKVAFNKNIRAYTVSIRNKKNGIEGKDKMIEPNINNPHYITIKSTKDKGGRLIIKNQNYEDIIIDFTKVYQGEYKDGGTPYLFVTENENYSIYYVDNNNFNDFLFISLNQDKDNGISIDYTISDL</sequence>
<name>A0ABW5SAZ4_9FLAO</name>
<keyword evidence="2" id="KW-1185">Reference proteome</keyword>
<evidence type="ECO:0000313" key="1">
    <source>
        <dbReference type="EMBL" id="MFD2696986.1"/>
    </source>
</evidence>
<dbReference type="RefSeq" id="WP_379044023.1">
    <property type="nucleotide sequence ID" value="NZ_JBHULZ010000019.1"/>
</dbReference>
<gene>
    <name evidence="1" type="ORF">ACFSQ0_03200</name>
</gene>
<reference evidence="2" key="1">
    <citation type="journal article" date="2019" name="Int. J. Syst. Evol. Microbiol.">
        <title>The Global Catalogue of Microorganisms (GCM) 10K type strain sequencing project: providing services to taxonomists for standard genome sequencing and annotation.</title>
        <authorList>
            <consortium name="The Broad Institute Genomics Platform"/>
            <consortium name="The Broad Institute Genome Sequencing Center for Infectious Disease"/>
            <person name="Wu L."/>
            <person name="Ma J."/>
        </authorList>
    </citation>
    <scope>NUCLEOTIDE SEQUENCE [LARGE SCALE GENOMIC DNA]</scope>
    <source>
        <strain evidence="2">KCTC 42255</strain>
    </source>
</reference>
<protein>
    <submittedName>
        <fullName evidence="1">Uncharacterized protein</fullName>
    </submittedName>
</protein>